<evidence type="ECO:0000256" key="1">
    <source>
        <dbReference type="ARBA" id="ARBA00022723"/>
    </source>
</evidence>
<name>A0A4C1TLB8_EUMVA</name>
<sequence length="123" mass="13920">MFIGTRDVSRFVETNPFGGVCNPSVAPCIGGFARLTTAVRDAMALEPDSLLLNAGDSFQGTIWYNLLRWNVTAEFMNLLPHDAHNLEYTDMVSVYVVSGDRYRRGERLYLQCTIVRRLLTEKL</sequence>
<dbReference type="InterPro" id="IPR029052">
    <property type="entry name" value="Metallo-depent_PP-like"/>
</dbReference>
<dbReference type="Gene3D" id="3.60.21.10">
    <property type="match status" value="1"/>
</dbReference>
<organism evidence="2 3">
    <name type="scientific">Eumeta variegata</name>
    <name type="common">Bagworm moth</name>
    <name type="synonym">Eumeta japonica</name>
    <dbReference type="NCBI Taxonomy" id="151549"/>
    <lineage>
        <taxon>Eukaryota</taxon>
        <taxon>Metazoa</taxon>
        <taxon>Ecdysozoa</taxon>
        <taxon>Arthropoda</taxon>
        <taxon>Hexapoda</taxon>
        <taxon>Insecta</taxon>
        <taxon>Pterygota</taxon>
        <taxon>Neoptera</taxon>
        <taxon>Endopterygota</taxon>
        <taxon>Lepidoptera</taxon>
        <taxon>Glossata</taxon>
        <taxon>Ditrysia</taxon>
        <taxon>Tineoidea</taxon>
        <taxon>Psychidae</taxon>
        <taxon>Oiketicinae</taxon>
        <taxon>Eumeta</taxon>
    </lineage>
</organism>
<protein>
    <submittedName>
        <fullName evidence="2">Apyrase</fullName>
    </submittedName>
</protein>
<keyword evidence="3" id="KW-1185">Reference proteome</keyword>
<proteinExistence type="predicted"/>
<dbReference type="PANTHER" id="PTHR11575:SF32">
    <property type="entry name" value="APYRASE-LIKE PROTEIN"/>
    <property type="match status" value="1"/>
</dbReference>
<dbReference type="GO" id="GO:0008253">
    <property type="term" value="F:5'-nucleotidase activity"/>
    <property type="evidence" value="ECO:0007669"/>
    <property type="project" value="TreeGrafter"/>
</dbReference>
<evidence type="ECO:0000313" key="2">
    <source>
        <dbReference type="EMBL" id="GBP15293.1"/>
    </source>
</evidence>
<dbReference type="GO" id="GO:0005886">
    <property type="term" value="C:plasma membrane"/>
    <property type="evidence" value="ECO:0007669"/>
    <property type="project" value="TreeGrafter"/>
</dbReference>
<dbReference type="GO" id="GO:0046872">
    <property type="term" value="F:metal ion binding"/>
    <property type="evidence" value="ECO:0007669"/>
    <property type="project" value="UniProtKB-KW"/>
</dbReference>
<dbReference type="EMBL" id="BGZK01000070">
    <property type="protein sequence ID" value="GBP15293.1"/>
    <property type="molecule type" value="Genomic_DNA"/>
</dbReference>
<comment type="caution">
    <text evidence="2">The sequence shown here is derived from an EMBL/GenBank/DDBJ whole genome shotgun (WGS) entry which is preliminary data.</text>
</comment>
<reference evidence="2 3" key="1">
    <citation type="journal article" date="2019" name="Commun. Biol.">
        <title>The bagworm genome reveals a unique fibroin gene that provides high tensile strength.</title>
        <authorList>
            <person name="Kono N."/>
            <person name="Nakamura H."/>
            <person name="Ohtoshi R."/>
            <person name="Tomita M."/>
            <person name="Numata K."/>
            <person name="Arakawa K."/>
        </authorList>
    </citation>
    <scope>NUCLEOTIDE SEQUENCE [LARGE SCALE GENOMIC DNA]</scope>
</reference>
<gene>
    <name evidence="2" type="ORF">EVAR_92285_1</name>
</gene>
<dbReference type="SUPFAM" id="SSF56300">
    <property type="entry name" value="Metallo-dependent phosphatases"/>
    <property type="match status" value="1"/>
</dbReference>
<dbReference type="OrthoDB" id="7722975at2759"/>
<dbReference type="Proteomes" id="UP000299102">
    <property type="component" value="Unassembled WGS sequence"/>
</dbReference>
<dbReference type="PANTHER" id="PTHR11575">
    <property type="entry name" value="5'-NUCLEOTIDASE-RELATED"/>
    <property type="match status" value="1"/>
</dbReference>
<keyword evidence="1" id="KW-0479">Metal-binding</keyword>
<dbReference type="STRING" id="151549.A0A4C1TLB8"/>
<accession>A0A4C1TLB8</accession>
<dbReference type="GO" id="GO:0006196">
    <property type="term" value="P:AMP catabolic process"/>
    <property type="evidence" value="ECO:0007669"/>
    <property type="project" value="TreeGrafter"/>
</dbReference>
<evidence type="ECO:0000313" key="3">
    <source>
        <dbReference type="Proteomes" id="UP000299102"/>
    </source>
</evidence>
<dbReference type="AlphaFoldDB" id="A0A4C1TLB8"/>
<dbReference type="InterPro" id="IPR006179">
    <property type="entry name" value="5_nucleotidase/apyrase"/>
</dbReference>